<dbReference type="SUPFAM" id="SSF49842">
    <property type="entry name" value="TNF-like"/>
    <property type="match status" value="1"/>
</dbReference>
<dbReference type="InParanoid" id="A0A6P7KDA3"/>
<dbReference type="InterPro" id="IPR001073">
    <property type="entry name" value="C1q_dom"/>
</dbReference>
<proteinExistence type="predicted"/>
<keyword evidence="4" id="KW-1185">Reference proteome</keyword>
<gene>
    <name evidence="5" type="primary">LOC114452435</name>
</gene>
<sequence length="419" mass="47588">MACAGELITHYDQNSRLLIVQMKMVVFGVALLAALSSCAVGCSGNTNTSAVKLWHMENQPLAMQLSAVFKEVESLKCEQTTLQQQQNALTQMHIRSHQRGAQREVGTHILTYSANDEEEGDFSENVSNRRGDPCFHYTVLDQTWRATNTTTKIKMCDRNVKWKGWYRLFYKGKSLQMPERCVPVNKCGTHAPLWLAGSHPKRRDGIVTRNVCGHWKKKCCAFRSTPIKVKKCQGNYYVYKFTQPSSCYLAYCADINTLVCGRCRRNQTCVSRDRINWRCKRKRRMSSKKVHFFASFPGQITGKMNRIKYSKVLVNVGRAFNSRTGVFKAPVKGVYQFFFSTQSATSGLKTDLWLVINGYWVAVSHTHISRPSTVGSLSTYMTFLRRGSVVYITQNCGRSWANANSMTITFGGSLLAQWK</sequence>
<dbReference type="Proteomes" id="UP000515145">
    <property type="component" value="Chromosome 19"/>
</dbReference>
<dbReference type="OrthoDB" id="2015116at2759"/>
<keyword evidence="1" id="KW-0732">Signal</keyword>
<dbReference type="InterPro" id="IPR008983">
    <property type="entry name" value="Tumour_necrosis_fac-like_dom"/>
</dbReference>
<dbReference type="PANTHER" id="PTHR36191">
    <property type="entry name" value="ENDO/EXONUCLEASE/PHOSPHATASE DOMAIN-CONTAINING PROTEIN-RELATED"/>
    <property type="match status" value="1"/>
</dbReference>
<protein>
    <submittedName>
        <fullName evidence="5">Uncharacterized protein LOC114452435</fullName>
    </submittedName>
</protein>
<dbReference type="AlphaFoldDB" id="A0A6P7KDA3"/>
<dbReference type="Gene3D" id="2.60.120.40">
    <property type="match status" value="1"/>
</dbReference>
<dbReference type="InterPro" id="IPR057774">
    <property type="entry name" value="D8C_UMOD/GP2/OIT3-like"/>
</dbReference>
<dbReference type="GeneID" id="114452435"/>
<feature type="domain" description="C1q" evidence="3">
    <location>
        <begin position="285"/>
        <end position="419"/>
    </location>
</feature>
<evidence type="ECO:0000256" key="1">
    <source>
        <dbReference type="ARBA" id="ARBA00022729"/>
    </source>
</evidence>
<evidence type="ECO:0000259" key="3">
    <source>
        <dbReference type="PROSITE" id="PS50871"/>
    </source>
</evidence>
<dbReference type="PROSITE" id="PS50871">
    <property type="entry name" value="C1Q"/>
    <property type="match status" value="1"/>
</dbReference>
<accession>A0A6P7KDA3</accession>
<evidence type="ECO:0000256" key="2">
    <source>
        <dbReference type="ARBA" id="ARBA00023157"/>
    </source>
</evidence>
<evidence type="ECO:0000313" key="4">
    <source>
        <dbReference type="Proteomes" id="UP000515145"/>
    </source>
</evidence>
<dbReference type="Pfam" id="PF00386">
    <property type="entry name" value="C1q"/>
    <property type="match status" value="1"/>
</dbReference>
<evidence type="ECO:0000313" key="5">
    <source>
        <dbReference type="RefSeq" id="XP_028287553.1"/>
    </source>
</evidence>
<dbReference type="SMART" id="SM00110">
    <property type="entry name" value="C1Q"/>
    <property type="match status" value="1"/>
</dbReference>
<dbReference type="Pfam" id="PF23283">
    <property type="entry name" value="D8C_UMOD"/>
    <property type="match status" value="1"/>
</dbReference>
<keyword evidence="2" id="KW-1015">Disulfide bond</keyword>
<dbReference type="RefSeq" id="XP_028287553.1">
    <property type="nucleotide sequence ID" value="XM_028431752.1"/>
</dbReference>
<reference evidence="5" key="1">
    <citation type="submission" date="2025-08" db="UniProtKB">
        <authorList>
            <consortium name="RefSeq"/>
        </authorList>
    </citation>
    <scope>IDENTIFICATION</scope>
</reference>
<organism evidence="4 5">
    <name type="scientific">Parambassis ranga</name>
    <name type="common">Indian glassy fish</name>
    <dbReference type="NCBI Taxonomy" id="210632"/>
    <lineage>
        <taxon>Eukaryota</taxon>
        <taxon>Metazoa</taxon>
        <taxon>Chordata</taxon>
        <taxon>Craniata</taxon>
        <taxon>Vertebrata</taxon>
        <taxon>Euteleostomi</taxon>
        <taxon>Actinopterygii</taxon>
        <taxon>Neopterygii</taxon>
        <taxon>Teleostei</taxon>
        <taxon>Neoteleostei</taxon>
        <taxon>Acanthomorphata</taxon>
        <taxon>Ovalentaria</taxon>
        <taxon>Ambassidae</taxon>
        <taxon>Parambassis</taxon>
    </lineage>
</organism>
<dbReference type="PANTHER" id="PTHR36191:SF4">
    <property type="entry name" value="VWFD DOMAIN-CONTAINING PROTEIN"/>
    <property type="match status" value="1"/>
</dbReference>
<name>A0A6P7KDA3_9TELE</name>